<organism evidence="1 2">
    <name type="scientific">Cymbomonas tetramitiformis</name>
    <dbReference type="NCBI Taxonomy" id="36881"/>
    <lineage>
        <taxon>Eukaryota</taxon>
        <taxon>Viridiplantae</taxon>
        <taxon>Chlorophyta</taxon>
        <taxon>Pyramimonadophyceae</taxon>
        <taxon>Pyramimonadales</taxon>
        <taxon>Pyramimonadaceae</taxon>
        <taxon>Cymbomonas</taxon>
    </lineage>
</organism>
<keyword evidence="2" id="KW-1185">Reference proteome</keyword>
<accession>A0AAE0GBD1</accession>
<dbReference type="Proteomes" id="UP001190700">
    <property type="component" value="Unassembled WGS sequence"/>
</dbReference>
<protein>
    <submittedName>
        <fullName evidence="1">Uncharacterized protein</fullName>
    </submittedName>
</protein>
<sequence length="83" mass="9645">MQPHNQSELRSPVTFYLFYQVLLNLELHVGSQLQRPQQAPTVVIPSHELRQRLPRILCAIEFLLHEPAHIGNHVSQVFGELQR</sequence>
<name>A0AAE0GBD1_9CHLO</name>
<evidence type="ECO:0000313" key="2">
    <source>
        <dbReference type="Proteomes" id="UP001190700"/>
    </source>
</evidence>
<proteinExistence type="predicted"/>
<dbReference type="EMBL" id="LGRX02007514">
    <property type="protein sequence ID" value="KAK3274830.1"/>
    <property type="molecule type" value="Genomic_DNA"/>
</dbReference>
<gene>
    <name evidence="1" type="ORF">CYMTET_17007</name>
</gene>
<comment type="caution">
    <text evidence="1">The sequence shown here is derived from an EMBL/GenBank/DDBJ whole genome shotgun (WGS) entry which is preliminary data.</text>
</comment>
<reference evidence="1 2" key="1">
    <citation type="journal article" date="2015" name="Genome Biol. Evol.">
        <title>Comparative Genomics of a Bacterivorous Green Alga Reveals Evolutionary Causalities and Consequences of Phago-Mixotrophic Mode of Nutrition.</title>
        <authorList>
            <person name="Burns J.A."/>
            <person name="Paasch A."/>
            <person name="Narechania A."/>
            <person name="Kim E."/>
        </authorList>
    </citation>
    <scope>NUCLEOTIDE SEQUENCE [LARGE SCALE GENOMIC DNA]</scope>
    <source>
        <strain evidence="1 2">PLY_AMNH</strain>
    </source>
</reference>
<evidence type="ECO:0000313" key="1">
    <source>
        <dbReference type="EMBL" id="KAK3274830.1"/>
    </source>
</evidence>
<dbReference type="AlphaFoldDB" id="A0AAE0GBD1"/>